<dbReference type="OrthoDB" id="129017at2759"/>
<keyword evidence="3" id="KW-1185">Reference proteome</keyword>
<reference evidence="2" key="1">
    <citation type="submission" date="2023-04" db="EMBL/GenBank/DDBJ databases">
        <title>Phytophthora fragariaefolia NBRC 109709.</title>
        <authorList>
            <person name="Ichikawa N."/>
            <person name="Sato H."/>
            <person name="Tonouchi N."/>
        </authorList>
    </citation>
    <scope>NUCLEOTIDE SEQUENCE</scope>
    <source>
        <strain evidence="2">NBRC 109709</strain>
    </source>
</reference>
<dbReference type="Pfam" id="PF14214">
    <property type="entry name" value="Helitron_like_N"/>
    <property type="match status" value="1"/>
</dbReference>
<gene>
    <name evidence="2" type="ORF">Pfra01_000498400</name>
</gene>
<name>A0A9W6U6I7_9STRA</name>
<comment type="caution">
    <text evidence="2">The sequence shown here is derived from an EMBL/GenBank/DDBJ whole genome shotgun (WGS) entry which is preliminary data.</text>
</comment>
<dbReference type="AlphaFoldDB" id="A0A9W6U6I7"/>
<evidence type="ECO:0000313" key="3">
    <source>
        <dbReference type="Proteomes" id="UP001165121"/>
    </source>
</evidence>
<sequence>MVGATTPAQNAATLKVYDVRVPRLHQQLEWYRENTHLYKNVGERADWEETVASMGTRVVMDRSEDQQTMVSRGVHHVERSLNQDIQTEAGVLNETVNIGANDDEMDSRLNDNAGTNELISGNSDITGADGSVLHSGAGRGVEELALATWRHNAPVPAHQNVAPDDEVCDQTPDGLVSMRAFWGSNEERSGARADLFSMQLELGQPTIFFTLSPDSSSSYRIANLAGEIPDSVLSQMESGISEALVYSRAKLGRIAASNPYICARYFDRIVNICIDMVLNWDTDNNCARKEPGLFGSTKAFYAATESQNSTGSLHTHMLIWVDGMPSTVDDYYRMCSLDRFRAAMVKYVDAIASSNVPLDISSCPSCGIGTTSPL</sequence>
<evidence type="ECO:0000313" key="2">
    <source>
        <dbReference type="EMBL" id="GMF26426.1"/>
    </source>
</evidence>
<organism evidence="2 3">
    <name type="scientific">Phytophthora fragariaefolia</name>
    <dbReference type="NCBI Taxonomy" id="1490495"/>
    <lineage>
        <taxon>Eukaryota</taxon>
        <taxon>Sar</taxon>
        <taxon>Stramenopiles</taxon>
        <taxon>Oomycota</taxon>
        <taxon>Peronosporomycetes</taxon>
        <taxon>Peronosporales</taxon>
        <taxon>Peronosporaceae</taxon>
        <taxon>Phytophthora</taxon>
    </lineage>
</organism>
<dbReference type="InterPro" id="IPR025476">
    <property type="entry name" value="Helitron_helicase-like"/>
</dbReference>
<proteinExistence type="predicted"/>
<feature type="domain" description="Helitron helicase-like" evidence="1">
    <location>
        <begin position="179"/>
        <end position="319"/>
    </location>
</feature>
<evidence type="ECO:0000259" key="1">
    <source>
        <dbReference type="Pfam" id="PF14214"/>
    </source>
</evidence>
<dbReference type="Proteomes" id="UP001165121">
    <property type="component" value="Unassembled WGS sequence"/>
</dbReference>
<protein>
    <submittedName>
        <fullName evidence="2">Unnamed protein product</fullName>
    </submittedName>
</protein>
<dbReference type="EMBL" id="BSXT01000396">
    <property type="protein sequence ID" value="GMF26426.1"/>
    <property type="molecule type" value="Genomic_DNA"/>
</dbReference>
<accession>A0A9W6U6I7</accession>